<evidence type="ECO:0000256" key="1">
    <source>
        <dbReference type="SAM" id="MobiDB-lite"/>
    </source>
</evidence>
<proteinExistence type="predicted"/>
<sequence length="111" mass="11617">LISCEVFAEHGAQKRLLGRSEADSCTDTPVASSAEVPVLTRHGNVALGAVLRQARAADQVPQGWPVPGGGQPYGGRCSRQHSRSSARTVRVVGRGDRGMAAAGTLPQETDR</sequence>
<name>A0A8W7PJC8_ANOCL</name>
<organism evidence="2">
    <name type="scientific">Anopheles coluzzii</name>
    <name type="common">African malaria mosquito</name>
    <dbReference type="NCBI Taxonomy" id="1518534"/>
    <lineage>
        <taxon>Eukaryota</taxon>
        <taxon>Metazoa</taxon>
        <taxon>Ecdysozoa</taxon>
        <taxon>Arthropoda</taxon>
        <taxon>Hexapoda</taxon>
        <taxon>Insecta</taxon>
        <taxon>Pterygota</taxon>
        <taxon>Neoptera</taxon>
        <taxon>Endopterygota</taxon>
        <taxon>Diptera</taxon>
        <taxon>Nematocera</taxon>
        <taxon>Culicoidea</taxon>
        <taxon>Culicidae</taxon>
        <taxon>Anophelinae</taxon>
        <taxon>Anopheles</taxon>
    </lineage>
</organism>
<dbReference type="EnsemblMetazoa" id="ACOM032096-RA">
    <property type="protein sequence ID" value="ACOM032096-PA.1"/>
    <property type="gene ID" value="ACOM032096"/>
</dbReference>
<protein>
    <submittedName>
        <fullName evidence="2">Uncharacterized protein</fullName>
    </submittedName>
</protein>
<dbReference type="Proteomes" id="UP000075882">
    <property type="component" value="Unassembled WGS sequence"/>
</dbReference>
<dbReference type="AlphaFoldDB" id="A0A8W7PJC8"/>
<feature type="region of interest" description="Disordered" evidence="1">
    <location>
        <begin position="58"/>
        <end position="111"/>
    </location>
</feature>
<feature type="compositionally biased region" description="Low complexity" evidence="1">
    <location>
        <begin position="86"/>
        <end position="103"/>
    </location>
</feature>
<reference evidence="2" key="1">
    <citation type="submission" date="2022-08" db="UniProtKB">
        <authorList>
            <consortium name="EnsemblMetazoa"/>
        </authorList>
    </citation>
    <scope>IDENTIFICATION</scope>
</reference>
<accession>A0A8W7PJC8</accession>
<evidence type="ECO:0000313" key="2">
    <source>
        <dbReference type="EnsemblMetazoa" id="ACOM032096-PA.1"/>
    </source>
</evidence>